<dbReference type="SMART" id="SM00369">
    <property type="entry name" value="LRR_TYP"/>
    <property type="match status" value="8"/>
</dbReference>
<keyword evidence="8" id="KW-0433">Leucine-rich repeat</keyword>
<evidence type="ECO:0000259" key="25">
    <source>
        <dbReference type="PROSITE" id="PS50011"/>
    </source>
</evidence>
<dbReference type="SUPFAM" id="SSF56112">
    <property type="entry name" value="Protein kinase-like (PK-like)"/>
    <property type="match status" value="1"/>
</dbReference>
<name>A0ABD3GG41_9MARC</name>
<evidence type="ECO:0000313" key="27">
    <source>
        <dbReference type="Proteomes" id="UP001633002"/>
    </source>
</evidence>
<keyword evidence="14" id="KW-0418">Kinase</keyword>
<reference evidence="26 27" key="1">
    <citation type="submission" date="2024-09" db="EMBL/GenBank/DDBJ databases">
        <title>Chromosome-scale assembly of Riccia sorocarpa.</title>
        <authorList>
            <person name="Paukszto L."/>
        </authorList>
    </citation>
    <scope>NUCLEOTIDE SEQUENCE [LARGE SCALE GENOMIC DNA]</scope>
    <source>
        <strain evidence="26">LP-2024</strain>
        <tissue evidence="26">Aerial parts of the thallus</tissue>
    </source>
</reference>
<evidence type="ECO:0000256" key="11">
    <source>
        <dbReference type="ARBA" id="ARBA00022729"/>
    </source>
</evidence>
<evidence type="ECO:0000256" key="24">
    <source>
        <dbReference type="SAM" id="SignalP"/>
    </source>
</evidence>
<dbReference type="InterPro" id="IPR032675">
    <property type="entry name" value="LRR_dom_sf"/>
</dbReference>
<dbReference type="FunFam" id="3.80.10.10:FF:000627">
    <property type="entry name" value="Probable leucine-rich repeat receptor-like protein kinase At2g33170"/>
    <property type="match status" value="1"/>
</dbReference>
<keyword evidence="6" id="KW-0723">Serine/threonine-protein kinase</keyword>
<comment type="similarity">
    <text evidence="3">Belongs to the protein kinase superfamily. Ser/Thr protein kinase family.</text>
</comment>
<keyword evidence="17 23" id="KW-0472">Membrane</keyword>
<keyword evidence="15" id="KW-0067">ATP-binding</keyword>
<dbReference type="Pfam" id="PF13855">
    <property type="entry name" value="LRR_8"/>
    <property type="match status" value="1"/>
</dbReference>
<evidence type="ECO:0000313" key="26">
    <source>
        <dbReference type="EMBL" id="KAL3676990.1"/>
    </source>
</evidence>
<evidence type="ECO:0000256" key="17">
    <source>
        <dbReference type="ARBA" id="ARBA00023136"/>
    </source>
</evidence>
<feature type="signal peptide" evidence="24">
    <location>
        <begin position="1"/>
        <end position="30"/>
    </location>
</feature>
<keyword evidence="27" id="KW-1185">Reference proteome</keyword>
<dbReference type="InterPro" id="IPR001611">
    <property type="entry name" value="Leu-rich_rpt"/>
</dbReference>
<evidence type="ECO:0000256" key="16">
    <source>
        <dbReference type="ARBA" id="ARBA00022989"/>
    </source>
</evidence>
<dbReference type="InterPro" id="IPR011009">
    <property type="entry name" value="Kinase-like_dom_sf"/>
</dbReference>
<dbReference type="PANTHER" id="PTHR27000">
    <property type="entry name" value="LEUCINE-RICH REPEAT RECEPTOR-LIKE PROTEIN KINASE FAMILY PROTEIN-RELATED"/>
    <property type="match status" value="1"/>
</dbReference>
<dbReference type="Proteomes" id="UP001633002">
    <property type="component" value="Unassembled WGS sequence"/>
</dbReference>
<dbReference type="Gene3D" id="3.80.10.10">
    <property type="entry name" value="Ribonuclease Inhibitor"/>
    <property type="match status" value="5"/>
</dbReference>
<sequence length="978" mass="107741">MARTGSLLQLRDFFSLWLSVILWSFWVTEAVQGLSPDGKALLDIKVSLIDSTGILSNWDISNESPCSWYGVECLEDGISVNSLNLSLNLNSLSGKISPSIGKLSRLEHLDLRYNNLSGTLPKELGNCSELQYVDLSYNTLISGTIPSDFGRLSKLSALRLSGLQLTGDIPEELGNLTSLRQLYLDSNILSSQIPSSLGNLSGLTFLKLSYNNLFGPLPTSLGSCRNLSGMMLENNSLEGSIPASFGQFEKLDTLNLADNKLTGRIPSELGNCTILANLLLSSNQLSGSIPEELGRLSFMFYLHVDVNLLSGRIPSSLGNMSALSGFELSDNQLGGEIPPSLGNLSNLKYLLLINNQLTGEIPPSLGNLSRMMTLSLNNNQLTGDIPPTFGNLAFNEFFFSLSLSHNRLGGSIPPSIGHLSHLQYLNLSANQLSGTVPIQIWKLPIVKLDLSGNRLTGEVLVLTPPYFSSLESIRLENNQLTKLPDSWASFVNLRELCLAGNKFTGPIPPDIGHVSYLEIALDLSKNNFTGPVPYQFGNLNWLRRLILSHNNLSGEIPASLGTLESLTLVDISFNNFVGVLPSSWSRIVNAEGNPRLRISGVKCGSQTTGKGLSTGSIIGITVSGSLLVVLVMISVLLVCQQQRKKVQYSDYSEGELYIWSRDSRYKNLTFQDLRDATIGSESPTILSKNSNSTVYKAIFNSGLVLAVKVLYEDMNASTESLLRREIETFRKVRHRNLMHLIGFCKWKNLKFLVLKFLNNGSLYHVLHEANGLLDWDSRYRIAVGTALGLEYLHCDCVPPILHRDVKSANILLDDDLEPHITDFGTAKFQDVSKSNSTSALVGTYGYIAPENGLSLQVNEKVDVYAFGVVLLELLTGKYILDPEFPEGMNLVRWVETSIKTEQDLLSKVLDSRLLELNESHIMQEMILVMKVAMFCINTSPAERPTMREVVTMLKQTTDSRPSQQKNIMEKLVVLTGVI</sequence>
<evidence type="ECO:0000256" key="8">
    <source>
        <dbReference type="ARBA" id="ARBA00022614"/>
    </source>
</evidence>
<keyword evidence="19" id="KW-0675">Receptor</keyword>
<evidence type="ECO:0000256" key="15">
    <source>
        <dbReference type="ARBA" id="ARBA00022840"/>
    </source>
</evidence>
<dbReference type="SMART" id="SM00220">
    <property type="entry name" value="S_TKc"/>
    <property type="match status" value="1"/>
</dbReference>
<dbReference type="FunFam" id="1.10.510.10:FF:000417">
    <property type="entry name" value="Leucine-rich repeat receptor-like protein kinase"/>
    <property type="match status" value="1"/>
</dbReference>
<keyword evidence="10 23" id="KW-0812">Transmembrane</keyword>
<evidence type="ECO:0000256" key="18">
    <source>
        <dbReference type="ARBA" id="ARBA00023157"/>
    </source>
</evidence>
<evidence type="ECO:0000256" key="14">
    <source>
        <dbReference type="ARBA" id="ARBA00022777"/>
    </source>
</evidence>
<comment type="caution">
    <text evidence="26">The sequence shown here is derived from an EMBL/GenBank/DDBJ whole genome shotgun (WGS) entry which is preliminary data.</text>
</comment>
<keyword evidence="16 23" id="KW-1133">Transmembrane helix</keyword>
<dbReference type="GO" id="GO:0005886">
    <property type="term" value="C:plasma membrane"/>
    <property type="evidence" value="ECO:0007669"/>
    <property type="project" value="UniProtKB-SubCell"/>
</dbReference>
<keyword evidence="18" id="KW-1015">Disulfide bond</keyword>
<comment type="catalytic activity">
    <reaction evidence="21">
        <text>L-threonyl-[protein] + ATP = O-phospho-L-threonyl-[protein] + ADP + H(+)</text>
        <dbReference type="Rhea" id="RHEA:46608"/>
        <dbReference type="Rhea" id="RHEA-COMP:11060"/>
        <dbReference type="Rhea" id="RHEA-COMP:11605"/>
        <dbReference type="ChEBI" id="CHEBI:15378"/>
        <dbReference type="ChEBI" id="CHEBI:30013"/>
        <dbReference type="ChEBI" id="CHEBI:30616"/>
        <dbReference type="ChEBI" id="CHEBI:61977"/>
        <dbReference type="ChEBI" id="CHEBI:456216"/>
        <dbReference type="EC" id="2.7.11.1"/>
    </reaction>
</comment>
<dbReference type="Pfam" id="PF08263">
    <property type="entry name" value="LRRNT_2"/>
    <property type="match status" value="1"/>
</dbReference>
<dbReference type="InterPro" id="IPR000719">
    <property type="entry name" value="Prot_kinase_dom"/>
</dbReference>
<evidence type="ECO:0000256" key="23">
    <source>
        <dbReference type="SAM" id="Phobius"/>
    </source>
</evidence>
<dbReference type="PANTHER" id="PTHR27000:SF642">
    <property type="entry name" value="INACTIVE LEUCINE-RICH REPEAT RECEPTOR KINASE XIAO-RELATED"/>
    <property type="match status" value="1"/>
</dbReference>
<dbReference type="InterPro" id="IPR055414">
    <property type="entry name" value="LRR_R13L4/SHOC2-like"/>
</dbReference>
<dbReference type="EC" id="2.7.11.1" evidence="4"/>
<evidence type="ECO:0000256" key="12">
    <source>
        <dbReference type="ARBA" id="ARBA00022737"/>
    </source>
</evidence>
<evidence type="ECO:0000256" key="9">
    <source>
        <dbReference type="ARBA" id="ARBA00022679"/>
    </source>
</evidence>
<evidence type="ECO:0000256" key="4">
    <source>
        <dbReference type="ARBA" id="ARBA00012513"/>
    </source>
</evidence>
<dbReference type="Pfam" id="PF00069">
    <property type="entry name" value="Pkinase"/>
    <property type="match status" value="1"/>
</dbReference>
<dbReference type="PROSITE" id="PS00108">
    <property type="entry name" value="PROTEIN_KINASE_ST"/>
    <property type="match status" value="1"/>
</dbReference>
<dbReference type="EMBL" id="JBJQOH010000008">
    <property type="protein sequence ID" value="KAL3676990.1"/>
    <property type="molecule type" value="Genomic_DNA"/>
</dbReference>
<evidence type="ECO:0000256" key="3">
    <source>
        <dbReference type="ARBA" id="ARBA00008684"/>
    </source>
</evidence>
<keyword evidence="11 24" id="KW-0732">Signal</keyword>
<comment type="subcellular location">
    <subcellularLocation>
        <location evidence="1">Cell membrane</location>
        <topology evidence="1">Single-pass membrane protein</topology>
    </subcellularLocation>
    <subcellularLocation>
        <location evidence="2">Membrane</location>
        <topology evidence="2">Single-pass type I membrane protein</topology>
    </subcellularLocation>
</comment>
<feature type="domain" description="Protein kinase" evidence="25">
    <location>
        <begin position="680"/>
        <end position="957"/>
    </location>
</feature>
<dbReference type="Gene3D" id="1.10.510.10">
    <property type="entry name" value="Transferase(Phosphotransferase) domain 1"/>
    <property type="match status" value="1"/>
</dbReference>
<evidence type="ECO:0000256" key="5">
    <source>
        <dbReference type="ARBA" id="ARBA00022475"/>
    </source>
</evidence>
<evidence type="ECO:0000256" key="7">
    <source>
        <dbReference type="ARBA" id="ARBA00022553"/>
    </source>
</evidence>
<evidence type="ECO:0000256" key="10">
    <source>
        <dbReference type="ARBA" id="ARBA00022692"/>
    </source>
</evidence>
<evidence type="ECO:0000256" key="19">
    <source>
        <dbReference type="ARBA" id="ARBA00023170"/>
    </source>
</evidence>
<dbReference type="PROSITE" id="PS50011">
    <property type="entry name" value="PROTEIN_KINASE_DOM"/>
    <property type="match status" value="1"/>
</dbReference>
<evidence type="ECO:0000256" key="2">
    <source>
        <dbReference type="ARBA" id="ARBA00004479"/>
    </source>
</evidence>
<dbReference type="FunFam" id="3.80.10.10:FF:000233">
    <property type="entry name" value="Leucine-rich repeat receptor-like protein kinase TDR"/>
    <property type="match status" value="1"/>
</dbReference>
<evidence type="ECO:0000256" key="13">
    <source>
        <dbReference type="ARBA" id="ARBA00022741"/>
    </source>
</evidence>
<dbReference type="GO" id="GO:0010082">
    <property type="term" value="P:regulation of root meristem growth"/>
    <property type="evidence" value="ECO:0007669"/>
    <property type="project" value="UniProtKB-ARBA"/>
</dbReference>
<feature type="chain" id="PRO_5044804556" description="non-specific serine/threonine protein kinase" evidence="24">
    <location>
        <begin position="31"/>
        <end position="978"/>
    </location>
</feature>
<keyword evidence="7" id="KW-0597">Phosphoprotein</keyword>
<evidence type="ECO:0000256" key="20">
    <source>
        <dbReference type="ARBA" id="ARBA00023180"/>
    </source>
</evidence>
<protein>
    <recommendedName>
        <fullName evidence="4">non-specific serine/threonine protein kinase</fullName>
        <ecNumber evidence="4">2.7.11.1</ecNumber>
    </recommendedName>
</protein>
<evidence type="ECO:0000256" key="1">
    <source>
        <dbReference type="ARBA" id="ARBA00004162"/>
    </source>
</evidence>
<evidence type="ECO:0000256" key="22">
    <source>
        <dbReference type="ARBA" id="ARBA00048679"/>
    </source>
</evidence>
<organism evidence="26 27">
    <name type="scientific">Riccia sorocarpa</name>
    <dbReference type="NCBI Taxonomy" id="122646"/>
    <lineage>
        <taxon>Eukaryota</taxon>
        <taxon>Viridiplantae</taxon>
        <taxon>Streptophyta</taxon>
        <taxon>Embryophyta</taxon>
        <taxon>Marchantiophyta</taxon>
        <taxon>Marchantiopsida</taxon>
        <taxon>Marchantiidae</taxon>
        <taxon>Marchantiales</taxon>
        <taxon>Ricciaceae</taxon>
        <taxon>Riccia</taxon>
    </lineage>
</organism>
<dbReference type="FunFam" id="3.80.10.10:FF:000775">
    <property type="entry name" value="Predicted protein"/>
    <property type="match status" value="1"/>
</dbReference>
<comment type="catalytic activity">
    <reaction evidence="22">
        <text>L-seryl-[protein] + ATP = O-phospho-L-seryl-[protein] + ADP + H(+)</text>
        <dbReference type="Rhea" id="RHEA:17989"/>
        <dbReference type="Rhea" id="RHEA-COMP:9863"/>
        <dbReference type="Rhea" id="RHEA-COMP:11604"/>
        <dbReference type="ChEBI" id="CHEBI:15378"/>
        <dbReference type="ChEBI" id="CHEBI:29999"/>
        <dbReference type="ChEBI" id="CHEBI:30616"/>
        <dbReference type="ChEBI" id="CHEBI:83421"/>
        <dbReference type="ChEBI" id="CHEBI:456216"/>
        <dbReference type="EC" id="2.7.11.1"/>
    </reaction>
</comment>
<dbReference type="InterPro" id="IPR013210">
    <property type="entry name" value="LRR_N_plant-typ"/>
</dbReference>
<dbReference type="Pfam" id="PF00560">
    <property type="entry name" value="LRR_1"/>
    <property type="match status" value="8"/>
</dbReference>
<evidence type="ECO:0000256" key="6">
    <source>
        <dbReference type="ARBA" id="ARBA00022527"/>
    </source>
</evidence>
<dbReference type="SUPFAM" id="SSF52058">
    <property type="entry name" value="L domain-like"/>
    <property type="match status" value="2"/>
</dbReference>
<dbReference type="InterPro" id="IPR008271">
    <property type="entry name" value="Ser/Thr_kinase_AS"/>
</dbReference>
<accession>A0ABD3GG41</accession>
<dbReference type="Gene3D" id="3.30.200.20">
    <property type="entry name" value="Phosphorylase Kinase, domain 1"/>
    <property type="match status" value="1"/>
</dbReference>
<keyword evidence="9" id="KW-0808">Transferase</keyword>
<dbReference type="AlphaFoldDB" id="A0ABD3GG41"/>
<dbReference type="GO" id="GO:0010074">
    <property type="term" value="P:maintenance of meristem identity"/>
    <property type="evidence" value="ECO:0007669"/>
    <property type="project" value="UniProtKB-ARBA"/>
</dbReference>
<gene>
    <name evidence="26" type="ORF">R1sor_026938</name>
</gene>
<dbReference type="GO" id="GO:0009791">
    <property type="term" value="P:post-embryonic development"/>
    <property type="evidence" value="ECO:0007669"/>
    <property type="project" value="UniProtKB-ARBA"/>
</dbReference>
<dbReference type="GO" id="GO:0004674">
    <property type="term" value="F:protein serine/threonine kinase activity"/>
    <property type="evidence" value="ECO:0007669"/>
    <property type="project" value="UniProtKB-KW"/>
</dbReference>
<proteinExistence type="inferred from homology"/>
<evidence type="ECO:0000256" key="21">
    <source>
        <dbReference type="ARBA" id="ARBA00047899"/>
    </source>
</evidence>
<keyword evidence="5" id="KW-1003">Cell membrane</keyword>
<keyword evidence="13" id="KW-0547">Nucleotide-binding</keyword>
<dbReference type="Pfam" id="PF23598">
    <property type="entry name" value="LRR_14"/>
    <property type="match status" value="1"/>
</dbReference>
<keyword evidence="20" id="KW-0325">Glycoprotein</keyword>
<feature type="transmembrane region" description="Helical" evidence="23">
    <location>
        <begin position="617"/>
        <end position="639"/>
    </location>
</feature>
<dbReference type="GO" id="GO:0005524">
    <property type="term" value="F:ATP binding"/>
    <property type="evidence" value="ECO:0007669"/>
    <property type="project" value="UniProtKB-KW"/>
</dbReference>
<dbReference type="InterPro" id="IPR003591">
    <property type="entry name" value="Leu-rich_rpt_typical-subtyp"/>
</dbReference>
<keyword evidence="12" id="KW-0677">Repeat</keyword>